<keyword evidence="6" id="KW-0479">Metal-binding</keyword>
<keyword evidence="3" id="KW-0808">Transferase</keyword>
<comment type="caution">
    <text evidence="9">The sequence shown here is derived from an EMBL/GenBank/DDBJ whole genome shotgun (WGS) entry which is preliminary data.</text>
</comment>
<dbReference type="Pfam" id="PF02255">
    <property type="entry name" value="PTS_IIA"/>
    <property type="match status" value="1"/>
</dbReference>
<dbReference type="PANTHER" id="PTHR34382:SF7">
    <property type="entry name" value="PTS SYSTEM N,N'-DIACETYLCHITOBIOSE-SPECIFIC EIIA COMPONENT"/>
    <property type="match status" value="1"/>
</dbReference>
<dbReference type="GO" id="GO:0009401">
    <property type="term" value="P:phosphoenolpyruvate-dependent sugar phosphotransferase system"/>
    <property type="evidence" value="ECO:0007669"/>
    <property type="project" value="UniProtKB-KW"/>
</dbReference>
<gene>
    <name evidence="9" type="ORF">B5E88_11405</name>
</gene>
<dbReference type="EMBL" id="NFLC01000034">
    <property type="protein sequence ID" value="OUQ08251.1"/>
    <property type="molecule type" value="Genomic_DNA"/>
</dbReference>
<dbReference type="Gene3D" id="1.20.58.80">
    <property type="entry name" value="Phosphotransferase system, lactose/cellobiose-type IIA subunit"/>
    <property type="match status" value="1"/>
</dbReference>
<evidence type="ECO:0000256" key="7">
    <source>
        <dbReference type="PROSITE-ProRule" id="PRU00418"/>
    </source>
</evidence>
<evidence type="ECO:0000313" key="10">
    <source>
        <dbReference type="Proteomes" id="UP000196074"/>
    </source>
</evidence>
<evidence type="ECO:0000256" key="3">
    <source>
        <dbReference type="ARBA" id="ARBA00022679"/>
    </source>
</evidence>
<dbReference type="PANTHER" id="PTHR34382">
    <property type="entry name" value="PTS SYSTEM N,N'-DIACETYLCHITOBIOSE-SPECIFIC EIIA COMPONENT"/>
    <property type="match status" value="1"/>
</dbReference>
<evidence type="ECO:0000256" key="5">
    <source>
        <dbReference type="PIRSR" id="PIRSR000699-1"/>
    </source>
</evidence>
<dbReference type="GO" id="GO:0046872">
    <property type="term" value="F:metal ion binding"/>
    <property type="evidence" value="ECO:0007669"/>
    <property type="project" value="UniProtKB-KW"/>
</dbReference>
<feature type="modified residue" description="Phosphohistidine; by HPr" evidence="7">
    <location>
        <position position="86"/>
    </location>
</feature>
<organism evidence="9 10">
    <name type="scientific">Enterococcus cecorum</name>
    <dbReference type="NCBI Taxonomy" id="44008"/>
    <lineage>
        <taxon>Bacteria</taxon>
        <taxon>Bacillati</taxon>
        <taxon>Bacillota</taxon>
        <taxon>Bacilli</taxon>
        <taxon>Lactobacillales</taxon>
        <taxon>Enterococcaceae</taxon>
        <taxon>Enterococcus</taxon>
    </lineage>
</organism>
<name>A0A1Y4QTK9_9ENTE</name>
<feature type="active site" description="Tele-phosphohistidine intermediate" evidence="5">
    <location>
        <position position="86"/>
    </location>
</feature>
<protein>
    <submittedName>
        <fullName evidence="9">PTS lactose/cellobiose transporter subunit IIA</fullName>
    </submittedName>
</protein>
<evidence type="ECO:0000256" key="4">
    <source>
        <dbReference type="ARBA" id="ARBA00022683"/>
    </source>
</evidence>
<dbReference type="PIRSF" id="PIRSF000699">
    <property type="entry name" value="PTS_IILac_III"/>
    <property type="match status" value="1"/>
</dbReference>
<keyword evidence="4" id="KW-0598">Phosphotransferase system</keyword>
<sequence length="118" mass="13391">MSSEKTPEQRNQEQLTTEMGLIIHGGNAKSLSFEAIYAAKKGDFEQAYQKLKEADEELLNAHQTQTQMLTQEAAGHPIEVHLLTVHSQDRLMNALTFRELAEEMVELHKELAMIKSQL</sequence>
<dbReference type="AlphaFoldDB" id="A0A1Y4QTK9"/>
<feature type="coiled-coil region" evidence="8">
    <location>
        <begin position="37"/>
        <end position="64"/>
    </location>
</feature>
<reference evidence="10" key="1">
    <citation type="submission" date="2017-04" db="EMBL/GenBank/DDBJ databases">
        <title>Function of individual gut microbiota members based on whole genome sequencing of pure cultures obtained from chicken caecum.</title>
        <authorList>
            <person name="Medvecky M."/>
            <person name="Cejkova D."/>
            <person name="Polansky O."/>
            <person name="Karasova D."/>
            <person name="Kubasova T."/>
            <person name="Cizek A."/>
            <person name="Rychlik I."/>
        </authorList>
    </citation>
    <scope>NUCLEOTIDE SEQUENCE [LARGE SCALE GENOMIC DNA]</scope>
    <source>
        <strain evidence="10">An144</strain>
    </source>
</reference>
<evidence type="ECO:0000256" key="6">
    <source>
        <dbReference type="PIRSR" id="PIRSR000699-2"/>
    </source>
</evidence>
<comment type="cofactor">
    <cofactor evidence="6">
        <name>Mg(2+)</name>
        <dbReference type="ChEBI" id="CHEBI:18420"/>
    </cofactor>
    <text evidence="6">Binds 1 Mg(2+) ion per trimer.</text>
</comment>
<dbReference type="PROSITE" id="PS51095">
    <property type="entry name" value="PTS_EIIA_TYPE_3"/>
    <property type="match status" value="1"/>
</dbReference>
<keyword evidence="1" id="KW-0813">Transport</keyword>
<feature type="binding site" evidence="6">
    <location>
        <position position="89"/>
    </location>
    <ligand>
        <name>Mg(2+)</name>
        <dbReference type="ChEBI" id="CHEBI:18420"/>
        <note>ligand shared between all trimeric partners</note>
    </ligand>
</feature>
<proteinExistence type="predicted"/>
<dbReference type="Proteomes" id="UP000196074">
    <property type="component" value="Unassembled WGS sequence"/>
</dbReference>
<dbReference type="GO" id="GO:0016740">
    <property type="term" value="F:transferase activity"/>
    <property type="evidence" value="ECO:0007669"/>
    <property type="project" value="UniProtKB-KW"/>
</dbReference>
<dbReference type="RefSeq" id="WP_087216145.1">
    <property type="nucleotide sequence ID" value="NZ_NFLC01000034.1"/>
</dbReference>
<keyword evidence="2" id="KW-0762">Sugar transport</keyword>
<dbReference type="InterPro" id="IPR036542">
    <property type="entry name" value="PTS_IIA_lac/cel_sf"/>
</dbReference>
<accession>A0A1Y4QTK9</accession>
<keyword evidence="6" id="KW-0460">Magnesium</keyword>
<dbReference type="CDD" id="cd00215">
    <property type="entry name" value="PTS_IIA_lac"/>
    <property type="match status" value="1"/>
</dbReference>
<evidence type="ECO:0000256" key="2">
    <source>
        <dbReference type="ARBA" id="ARBA00022597"/>
    </source>
</evidence>
<keyword evidence="8" id="KW-0175">Coiled coil</keyword>
<evidence type="ECO:0000313" key="9">
    <source>
        <dbReference type="EMBL" id="OUQ08251.1"/>
    </source>
</evidence>
<dbReference type="SUPFAM" id="SSF46973">
    <property type="entry name" value="Enzyme IIa from lactose specific PTS, IIa-lac"/>
    <property type="match status" value="1"/>
</dbReference>
<dbReference type="InterPro" id="IPR003188">
    <property type="entry name" value="PTS_IIA_lac/cel"/>
</dbReference>
<evidence type="ECO:0000256" key="1">
    <source>
        <dbReference type="ARBA" id="ARBA00022448"/>
    </source>
</evidence>
<evidence type="ECO:0000256" key="8">
    <source>
        <dbReference type="SAM" id="Coils"/>
    </source>
</evidence>